<feature type="transmembrane region" description="Helical" evidence="1">
    <location>
        <begin position="196"/>
        <end position="218"/>
    </location>
</feature>
<dbReference type="Pfam" id="PF06182">
    <property type="entry name" value="ABC2_membrane_6"/>
    <property type="match status" value="1"/>
</dbReference>
<feature type="transmembrane region" description="Helical" evidence="1">
    <location>
        <begin position="20"/>
        <end position="42"/>
    </location>
</feature>
<evidence type="ECO:0000313" key="3">
    <source>
        <dbReference type="Proteomes" id="UP001651880"/>
    </source>
</evidence>
<keyword evidence="1" id="KW-1133">Transmembrane helix</keyword>
<keyword evidence="1" id="KW-0472">Membrane</keyword>
<dbReference type="EMBL" id="JAJEKE010000018">
    <property type="protein sequence ID" value="MCQ1531102.1"/>
    <property type="molecule type" value="Genomic_DNA"/>
</dbReference>
<protein>
    <submittedName>
        <fullName evidence="2">ABC-2 family transporter protein</fullName>
    </submittedName>
</protein>
<feature type="transmembrane region" description="Helical" evidence="1">
    <location>
        <begin position="112"/>
        <end position="133"/>
    </location>
</feature>
<dbReference type="RefSeq" id="WP_255228622.1">
    <property type="nucleotide sequence ID" value="NZ_JAJEKE010000018.1"/>
</dbReference>
<keyword evidence="1" id="KW-0812">Transmembrane</keyword>
<feature type="transmembrane region" description="Helical" evidence="1">
    <location>
        <begin position="230"/>
        <end position="249"/>
    </location>
</feature>
<evidence type="ECO:0000256" key="1">
    <source>
        <dbReference type="SAM" id="Phobius"/>
    </source>
</evidence>
<gene>
    <name evidence="2" type="ORF">LJD61_16370</name>
</gene>
<dbReference type="PANTHER" id="PTHR36833:SF1">
    <property type="entry name" value="INTEGRAL MEMBRANE TRANSPORT PROTEIN"/>
    <property type="match status" value="1"/>
</dbReference>
<proteinExistence type="predicted"/>
<keyword evidence="3" id="KW-1185">Reference proteome</keyword>
<accession>A0ABT1NIJ0</accession>
<feature type="transmembrane region" description="Helical" evidence="1">
    <location>
        <begin position="140"/>
        <end position="167"/>
    </location>
</feature>
<name>A0ABT1NIJ0_9FIRM</name>
<reference evidence="2 3" key="1">
    <citation type="submission" date="2021-10" db="EMBL/GenBank/DDBJ databases">
        <title>Lutispora strain m25 sp. nov., a thermophilic, non-spore-forming bacterium isolated from a lab-scale methanogenic bioreactor digesting anaerobic sludge.</title>
        <authorList>
            <person name="El Houari A."/>
            <person name="Mcdonald J."/>
        </authorList>
    </citation>
    <scope>NUCLEOTIDE SEQUENCE [LARGE SCALE GENOMIC DNA]</scope>
    <source>
        <strain evidence="3">m25</strain>
    </source>
</reference>
<evidence type="ECO:0000313" key="2">
    <source>
        <dbReference type="EMBL" id="MCQ1531102.1"/>
    </source>
</evidence>
<organism evidence="2 3">
    <name type="scientific">Lutispora saccharofermentans</name>
    <dbReference type="NCBI Taxonomy" id="3024236"/>
    <lineage>
        <taxon>Bacteria</taxon>
        <taxon>Bacillati</taxon>
        <taxon>Bacillota</taxon>
        <taxon>Clostridia</taxon>
        <taxon>Lutisporales</taxon>
        <taxon>Lutisporaceae</taxon>
        <taxon>Lutispora</taxon>
    </lineage>
</organism>
<comment type="caution">
    <text evidence="2">The sequence shown here is derived from an EMBL/GenBank/DDBJ whole genome shotgun (WGS) entry which is preliminary data.</text>
</comment>
<dbReference type="PANTHER" id="PTHR36833">
    <property type="entry name" value="SLR0610 PROTEIN-RELATED"/>
    <property type="match status" value="1"/>
</dbReference>
<sequence length="259" mass="30067">MFMHLVWLNVKARLQYGRSFVYEILTSMVGYIFEFLAVWIIINQFNSIIGWSFFEILFLHALGYFVRATASAFLWRPMWLMSDYMQRGQLDKFLLSPVNSFMYIVGSNFMTYALSHVILGGMVAIISIFFIPIDWTLLKALLFICSLIGAMFIYGGFIVFSGAISFWTVRSSFLLRVLTEAWSVINYPITIYPRGIQILLTFFIPFALLNYYPTVYLFRQPGNSNSWTMILILAAGLSFFTLVYKLWWYGVRKYQGAGS</sequence>
<dbReference type="Proteomes" id="UP001651880">
    <property type="component" value="Unassembled WGS sequence"/>
</dbReference>
<dbReference type="InterPro" id="IPR010390">
    <property type="entry name" value="ABC-2_transporter-like"/>
</dbReference>
<feature type="transmembrane region" description="Helical" evidence="1">
    <location>
        <begin position="48"/>
        <end position="70"/>
    </location>
</feature>